<accession>A6DIP5</accession>
<evidence type="ECO:0000313" key="2">
    <source>
        <dbReference type="EMBL" id="EDM28331.1"/>
    </source>
</evidence>
<dbReference type="EMBL" id="ABCK01000005">
    <property type="protein sequence ID" value="EDM28331.1"/>
    <property type="molecule type" value="Genomic_DNA"/>
</dbReference>
<reference evidence="2 3" key="1">
    <citation type="journal article" date="2010" name="J. Bacteriol.">
        <title>Genome sequence of Lentisphaera araneosa HTCC2155T, the type species of the order Lentisphaerales in the phylum Lentisphaerae.</title>
        <authorList>
            <person name="Thrash J.C."/>
            <person name="Cho J.C."/>
            <person name="Vergin K.L."/>
            <person name="Morris R.M."/>
            <person name="Giovannoni S.J."/>
        </authorList>
    </citation>
    <scope>NUCLEOTIDE SEQUENCE [LARGE SCALE GENOMIC DNA]</scope>
    <source>
        <strain evidence="2 3">HTCC2155</strain>
    </source>
</reference>
<keyword evidence="1" id="KW-1133">Transmembrane helix</keyword>
<dbReference type="RefSeq" id="WP_007277774.1">
    <property type="nucleotide sequence ID" value="NZ_ABCK01000005.1"/>
</dbReference>
<protein>
    <submittedName>
        <fullName evidence="2">Uncharacterized protein</fullName>
    </submittedName>
</protein>
<dbReference type="STRING" id="313628.LNTAR_10461"/>
<organism evidence="2 3">
    <name type="scientific">Lentisphaera araneosa HTCC2155</name>
    <dbReference type="NCBI Taxonomy" id="313628"/>
    <lineage>
        <taxon>Bacteria</taxon>
        <taxon>Pseudomonadati</taxon>
        <taxon>Lentisphaerota</taxon>
        <taxon>Lentisphaeria</taxon>
        <taxon>Lentisphaerales</taxon>
        <taxon>Lentisphaeraceae</taxon>
        <taxon>Lentisphaera</taxon>
    </lineage>
</organism>
<feature type="transmembrane region" description="Helical" evidence="1">
    <location>
        <begin position="7"/>
        <end position="30"/>
    </location>
</feature>
<evidence type="ECO:0000313" key="3">
    <source>
        <dbReference type="Proteomes" id="UP000004947"/>
    </source>
</evidence>
<dbReference type="Proteomes" id="UP000004947">
    <property type="component" value="Unassembled WGS sequence"/>
</dbReference>
<dbReference type="AlphaFoldDB" id="A6DIP5"/>
<dbReference type="OrthoDB" id="9810976at2"/>
<dbReference type="eggNOG" id="COG2982">
    <property type="taxonomic scope" value="Bacteria"/>
</dbReference>
<name>A6DIP5_9BACT</name>
<keyword evidence="3" id="KW-1185">Reference proteome</keyword>
<evidence type="ECO:0000256" key="1">
    <source>
        <dbReference type="SAM" id="Phobius"/>
    </source>
</evidence>
<keyword evidence="1" id="KW-0472">Membrane</keyword>
<keyword evidence="1" id="KW-0812">Transmembrane</keyword>
<comment type="caution">
    <text evidence="2">The sequence shown here is derived from an EMBL/GenBank/DDBJ whole genome shotgun (WGS) entry which is preliminary data.</text>
</comment>
<proteinExistence type="predicted"/>
<sequence length="230" mass="25914">MNKKFSFFIIITIATILSLLIALSSMGFIIKKTVNQVTHNITGTDAEISRSSLSLITGKAELKKLMIASPKGSSAPLALKMATAQMKIKPSSVTDDVVIIENFESDTIEIFWEEKEGRNYREIMKNISEFATRERGIIEDIKSRGLEDEHKYFALEKMTFTNTKLHFIQGKNITEITIPQITLENIGDAKRGASFVDLMEKSFKEIIITCEKHINEHIISLEKANKTPSN</sequence>
<gene>
    <name evidence="2" type="ORF">LNTAR_10461</name>
</gene>